<name>H6N826_MYCHN</name>
<organism evidence="2 3">
    <name type="scientific">Mycoplasma haemocanis (strain Illinois)</name>
    <dbReference type="NCBI Taxonomy" id="1111676"/>
    <lineage>
        <taxon>Bacteria</taxon>
        <taxon>Bacillati</taxon>
        <taxon>Mycoplasmatota</taxon>
        <taxon>Mollicutes</taxon>
        <taxon>Mycoplasmataceae</taxon>
        <taxon>Mycoplasma</taxon>
    </lineage>
</organism>
<dbReference type="Proteomes" id="UP000009135">
    <property type="component" value="Chromosome"/>
</dbReference>
<reference evidence="2 3" key="1">
    <citation type="journal article" date="2012" name="J. Bacteriol.">
        <title>Complete genome sequence of Mycoplasma haemocanis strain Illinois.</title>
        <authorList>
            <person name="do Nascimento N.C."/>
            <person name="Guimaraes A.M."/>
            <person name="Santos A.P."/>
            <person name="Sanmiguel P.J."/>
            <person name="Messick J.B."/>
        </authorList>
    </citation>
    <scope>NUCLEOTIDE SEQUENCE [LARGE SCALE GENOMIC DNA]</scope>
    <source>
        <strain evidence="2 3">Illinois</strain>
    </source>
</reference>
<keyword evidence="1" id="KW-0812">Transmembrane</keyword>
<sequence>MSLSLTRVAVGFGAIGGVSGLGYLSFRNFSPDKDKRSTVSKLFKDQGRTLLTKGSDEDQWKSRWSEYVKEGKNIWNLGDYESQKADTNRVPDSFQEKCLVNSETNVSGIEDPLYSEVIKHCSKEFTVSHFVSKRSGITSLNTASDQDNDGWNAAWKKYLDDNGSNNPWDVSGWVSSSQPTTAPEDFRTKCNSKKDEKILWDKDDRFSKFVSWCTKDTQ</sequence>
<accession>H6N826</accession>
<dbReference type="EMBL" id="CP003199">
    <property type="protein sequence ID" value="AEW45798.1"/>
    <property type="molecule type" value="Genomic_DNA"/>
</dbReference>
<dbReference type="AlphaFoldDB" id="H6N826"/>
<evidence type="ECO:0000313" key="2">
    <source>
        <dbReference type="EMBL" id="AEW45798.1"/>
    </source>
</evidence>
<keyword evidence="1" id="KW-0472">Membrane</keyword>
<evidence type="ECO:0000256" key="1">
    <source>
        <dbReference type="SAM" id="Phobius"/>
    </source>
</evidence>
<keyword evidence="1" id="KW-1133">Transmembrane helix</keyword>
<proteinExistence type="predicted"/>
<feature type="transmembrane region" description="Helical" evidence="1">
    <location>
        <begin position="6"/>
        <end position="26"/>
    </location>
</feature>
<dbReference type="STRING" id="1111676.MHC_04710"/>
<evidence type="ECO:0000313" key="3">
    <source>
        <dbReference type="Proteomes" id="UP000009135"/>
    </source>
</evidence>
<dbReference type="OrthoDB" id="9824778at2"/>
<keyword evidence="3" id="KW-1185">Reference proteome</keyword>
<gene>
    <name evidence="2" type="ordered locus">MHC_04710</name>
</gene>
<dbReference type="HOGENOM" id="CLU_098620_0_0_14"/>
<dbReference type="KEGG" id="mhe:MHC_04710"/>
<protein>
    <submittedName>
        <fullName evidence="2">Uncharacterized protein</fullName>
    </submittedName>
</protein>